<dbReference type="EMBL" id="AZAC01000048">
    <property type="protein sequence ID" value="KIX11632.1"/>
    <property type="molecule type" value="Genomic_DNA"/>
</dbReference>
<dbReference type="Proteomes" id="UP000032233">
    <property type="component" value="Unassembled WGS sequence"/>
</dbReference>
<name>A0A0D2G9U9_9BACT</name>
<dbReference type="InParanoid" id="A0A0D2G9U9"/>
<dbReference type="SUPFAM" id="SSF56784">
    <property type="entry name" value="HAD-like"/>
    <property type="match status" value="1"/>
</dbReference>
<evidence type="ECO:0000313" key="2">
    <source>
        <dbReference type="Proteomes" id="UP000032233"/>
    </source>
</evidence>
<protein>
    <submittedName>
        <fullName evidence="1">Soluble P-type ATPase</fullName>
    </submittedName>
</protein>
<comment type="caution">
    <text evidence="1">The sequence shown here is derived from an EMBL/GenBank/DDBJ whole genome shotgun (WGS) entry which is preliminary data.</text>
</comment>
<dbReference type="InterPro" id="IPR036412">
    <property type="entry name" value="HAD-like_sf"/>
</dbReference>
<evidence type="ECO:0000313" key="1">
    <source>
        <dbReference type="EMBL" id="KIX11632.1"/>
    </source>
</evidence>
<reference evidence="1 2" key="1">
    <citation type="submission" date="2013-11" db="EMBL/GenBank/DDBJ databases">
        <title>Metagenomic analysis of a methanogenic consortium involved in long chain n-alkane degradation.</title>
        <authorList>
            <person name="Davidova I.A."/>
            <person name="Callaghan A.V."/>
            <person name="Wawrik B."/>
            <person name="Pruitt S."/>
            <person name="Marks C."/>
            <person name="Duncan K.E."/>
            <person name="Suflita J.M."/>
        </authorList>
    </citation>
    <scope>NUCLEOTIDE SEQUENCE [LARGE SCALE GENOMIC DNA]</scope>
    <source>
        <strain evidence="1 2">SPR</strain>
    </source>
</reference>
<proteinExistence type="predicted"/>
<organism evidence="1 2">
    <name type="scientific">Dethiosulfatarculus sandiegensis</name>
    <dbReference type="NCBI Taxonomy" id="1429043"/>
    <lineage>
        <taxon>Bacteria</taxon>
        <taxon>Pseudomonadati</taxon>
        <taxon>Thermodesulfobacteriota</taxon>
        <taxon>Desulfarculia</taxon>
        <taxon>Desulfarculales</taxon>
        <taxon>Desulfarculaceae</taxon>
        <taxon>Dethiosulfatarculus</taxon>
    </lineage>
</organism>
<gene>
    <name evidence="1" type="ORF">X474_23130</name>
</gene>
<dbReference type="Gene3D" id="3.40.50.1000">
    <property type="entry name" value="HAD superfamily/HAD-like"/>
    <property type="match status" value="1"/>
</dbReference>
<sequence length="152" mass="15868">MDIPGFGRLELTNLVMDLNGTLCVDGALAAGVEKALGALSGLFNCHVVTADTHGTAKSLFSDEIAVTTIAKGRENQAKEQLIQSLGGRNTAVLGNGANDQAMFRAARLGVAVMGPEGIYAPLLNAADIVVTSPEQALKLFLHPKRLLATLRS</sequence>
<dbReference type="InterPro" id="IPR023214">
    <property type="entry name" value="HAD_sf"/>
</dbReference>
<accession>A0A0D2G9U9</accession>
<dbReference type="AlphaFoldDB" id="A0A0D2G9U9"/>
<keyword evidence="2" id="KW-1185">Reference proteome</keyword>